<dbReference type="Pfam" id="PF00528">
    <property type="entry name" value="BPD_transp_1"/>
    <property type="match status" value="1"/>
</dbReference>
<evidence type="ECO:0000256" key="1">
    <source>
        <dbReference type="ARBA" id="ARBA00004429"/>
    </source>
</evidence>
<dbReference type="Gene3D" id="1.10.3720.10">
    <property type="entry name" value="MetI-like"/>
    <property type="match status" value="1"/>
</dbReference>
<sequence length="272" mass="30144">MKKGIRFGSSSVIVLISIYLILPLALTFFYSIFTEWNDILPKGFTLKYYAQLFSDSIFLEALGRTLLISILPILVTGIIILLAMYVIVVYNPKLEKYIQILCMIPYALQGIILSTSIISIYVGSGSILSNRIFLLIGAYCIISLPYMYQGIRNSLTGVDAINLIEAAQVLGVSKLYAFFRIIVPNILPGITVSAMLSMAIIFGDFAIVNTLAGSHYQTAQVYLQKMLFQSGQLSSATIMILFLCTLIISLMVFLIKKRDKSVVIQNESSVAK</sequence>
<dbReference type="SUPFAM" id="SSF161098">
    <property type="entry name" value="MetI-like"/>
    <property type="match status" value="1"/>
</dbReference>
<feature type="transmembrane region" description="Helical" evidence="8">
    <location>
        <begin position="12"/>
        <end position="33"/>
    </location>
</feature>
<feature type="transmembrane region" description="Helical" evidence="8">
    <location>
        <begin position="128"/>
        <end position="148"/>
    </location>
</feature>
<protein>
    <submittedName>
        <fullName evidence="10">ABC transporter permease subunit</fullName>
    </submittedName>
</protein>
<evidence type="ECO:0000259" key="9">
    <source>
        <dbReference type="PROSITE" id="PS50928"/>
    </source>
</evidence>
<dbReference type="PROSITE" id="PS50928">
    <property type="entry name" value="ABC_TM1"/>
    <property type="match status" value="1"/>
</dbReference>
<organism evidence="10 11">
    <name type="scientific">Clostridium saudiense</name>
    <dbReference type="NCBI Taxonomy" id="1414720"/>
    <lineage>
        <taxon>Bacteria</taxon>
        <taxon>Bacillati</taxon>
        <taxon>Bacillota</taxon>
        <taxon>Clostridia</taxon>
        <taxon>Eubacteriales</taxon>
        <taxon>Clostridiaceae</taxon>
        <taxon>Clostridium</taxon>
    </lineage>
</organism>
<evidence type="ECO:0000313" key="11">
    <source>
        <dbReference type="Proteomes" id="UP000767334"/>
    </source>
</evidence>
<comment type="caution">
    <text evidence="10">The sequence shown here is derived from an EMBL/GenBank/DDBJ whole genome shotgun (WGS) entry which is preliminary data.</text>
</comment>
<feature type="transmembrane region" description="Helical" evidence="8">
    <location>
        <begin position="100"/>
        <end position="122"/>
    </location>
</feature>
<gene>
    <name evidence="10" type="ORF">H6A19_05570</name>
</gene>
<proteinExistence type="inferred from homology"/>
<keyword evidence="4" id="KW-0997">Cell inner membrane</keyword>
<comment type="subcellular location">
    <subcellularLocation>
        <location evidence="1">Cell inner membrane</location>
        <topology evidence="1">Multi-pass membrane protein</topology>
    </subcellularLocation>
    <subcellularLocation>
        <location evidence="8">Cell membrane</location>
        <topology evidence="8">Multi-pass membrane protein</topology>
    </subcellularLocation>
</comment>
<evidence type="ECO:0000313" key="10">
    <source>
        <dbReference type="EMBL" id="MBM6818807.1"/>
    </source>
</evidence>
<keyword evidence="3" id="KW-1003">Cell membrane</keyword>
<dbReference type="InterPro" id="IPR000515">
    <property type="entry name" value="MetI-like"/>
</dbReference>
<feature type="transmembrane region" description="Helical" evidence="8">
    <location>
        <begin position="66"/>
        <end position="88"/>
    </location>
</feature>
<feature type="transmembrane region" description="Helical" evidence="8">
    <location>
        <begin position="189"/>
        <end position="212"/>
    </location>
</feature>
<dbReference type="InterPro" id="IPR035906">
    <property type="entry name" value="MetI-like_sf"/>
</dbReference>
<dbReference type="EMBL" id="JACJLL010000023">
    <property type="protein sequence ID" value="MBM6818807.1"/>
    <property type="molecule type" value="Genomic_DNA"/>
</dbReference>
<evidence type="ECO:0000256" key="6">
    <source>
        <dbReference type="ARBA" id="ARBA00022989"/>
    </source>
</evidence>
<comment type="similarity">
    <text evidence="8">Belongs to the binding-protein-dependent transport system permease family.</text>
</comment>
<keyword evidence="2 8" id="KW-0813">Transport</keyword>
<feature type="transmembrane region" description="Helical" evidence="8">
    <location>
        <begin position="233"/>
        <end position="255"/>
    </location>
</feature>
<keyword evidence="11" id="KW-1185">Reference proteome</keyword>
<name>A0ABS2FFK3_9CLOT</name>
<evidence type="ECO:0000256" key="4">
    <source>
        <dbReference type="ARBA" id="ARBA00022519"/>
    </source>
</evidence>
<keyword evidence="5 8" id="KW-0812">Transmembrane</keyword>
<dbReference type="CDD" id="cd06261">
    <property type="entry name" value="TM_PBP2"/>
    <property type="match status" value="1"/>
</dbReference>
<dbReference type="PANTHER" id="PTHR43357">
    <property type="entry name" value="INNER MEMBRANE ABC TRANSPORTER PERMEASE PROTEIN YDCV"/>
    <property type="match status" value="1"/>
</dbReference>
<dbReference type="PANTHER" id="PTHR43357:SF4">
    <property type="entry name" value="INNER MEMBRANE ABC TRANSPORTER PERMEASE PROTEIN YDCV"/>
    <property type="match status" value="1"/>
</dbReference>
<feature type="domain" description="ABC transmembrane type-1" evidence="9">
    <location>
        <begin position="62"/>
        <end position="252"/>
    </location>
</feature>
<dbReference type="Proteomes" id="UP000767334">
    <property type="component" value="Unassembled WGS sequence"/>
</dbReference>
<keyword evidence="6 8" id="KW-1133">Transmembrane helix</keyword>
<evidence type="ECO:0000256" key="5">
    <source>
        <dbReference type="ARBA" id="ARBA00022692"/>
    </source>
</evidence>
<reference evidence="10 11" key="1">
    <citation type="journal article" date="2021" name="Sci. Rep.">
        <title>The distribution of antibiotic resistance genes in chicken gut microbiota commensals.</title>
        <authorList>
            <person name="Juricova H."/>
            <person name="Matiasovicova J."/>
            <person name="Kubasova T."/>
            <person name="Cejkova D."/>
            <person name="Rychlik I."/>
        </authorList>
    </citation>
    <scope>NUCLEOTIDE SEQUENCE [LARGE SCALE GENOMIC DNA]</scope>
    <source>
        <strain evidence="10 11">An435</strain>
    </source>
</reference>
<evidence type="ECO:0000256" key="3">
    <source>
        <dbReference type="ARBA" id="ARBA00022475"/>
    </source>
</evidence>
<keyword evidence="7 8" id="KW-0472">Membrane</keyword>
<accession>A0ABS2FFK3</accession>
<evidence type="ECO:0000256" key="8">
    <source>
        <dbReference type="RuleBase" id="RU363032"/>
    </source>
</evidence>
<evidence type="ECO:0000256" key="2">
    <source>
        <dbReference type="ARBA" id="ARBA00022448"/>
    </source>
</evidence>
<evidence type="ECO:0000256" key="7">
    <source>
        <dbReference type="ARBA" id="ARBA00023136"/>
    </source>
</evidence>